<dbReference type="EMBL" id="AP029265">
    <property type="protein sequence ID" value="BFF99686.1"/>
    <property type="molecule type" value="Genomic_DNA"/>
</dbReference>
<reference evidence="3 4" key="1">
    <citation type="submission" date="2024-02" db="EMBL/GenBank/DDBJ databases">
        <title>A chromosome-level genome assembly of Drosophila madeirensis, a fruit fly species endemic to Madeira island.</title>
        <authorList>
            <person name="Tomihara K."/>
            <person name="Llopart A."/>
            <person name="Yamamoto D."/>
        </authorList>
    </citation>
    <scope>NUCLEOTIDE SEQUENCE [LARGE SCALE GENOMIC DNA]</scope>
    <source>
        <strain evidence="3 4">RF1</strain>
    </source>
</reference>
<accession>A0AAU9FUB6</accession>
<proteinExistence type="predicted"/>
<feature type="compositionally biased region" description="Low complexity" evidence="1">
    <location>
        <begin position="121"/>
        <end position="144"/>
    </location>
</feature>
<dbReference type="Gene3D" id="2.20.20.160">
    <property type="match status" value="1"/>
</dbReference>
<feature type="compositionally biased region" description="Low complexity" evidence="1">
    <location>
        <begin position="295"/>
        <end position="319"/>
    </location>
</feature>
<evidence type="ECO:0000256" key="1">
    <source>
        <dbReference type="SAM" id="MobiDB-lite"/>
    </source>
</evidence>
<feature type="compositionally biased region" description="Polar residues" evidence="1">
    <location>
        <begin position="208"/>
        <end position="222"/>
    </location>
</feature>
<dbReference type="FunFam" id="2.20.20.160:FF:000002">
    <property type="entry name" value="Doublesex cognate 73A"/>
    <property type="match status" value="1"/>
</dbReference>
<feature type="region of interest" description="Disordered" evidence="1">
    <location>
        <begin position="117"/>
        <end position="172"/>
    </location>
</feature>
<feature type="region of interest" description="Disordered" evidence="1">
    <location>
        <begin position="207"/>
        <end position="274"/>
    </location>
</feature>
<dbReference type="AlphaFoldDB" id="A0AAU9FUB6"/>
<feature type="compositionally biased region" description="Low complexity" evidence="1">
    <location>
        <begin position="713"/>
        <end position="735"/>
    </location>
</feature>
<keyword evidence="2" id="KW-0732">Signal</keyword>
<feature type="compositionally biased region" description="Low complexity" evidence="1">
    <location>
        <begin position="409"/>
        <end position="429"/>
    </location>
</feature>
<feature type="compositionally biased region" description="Acidic residues" evidence="1">
    <location>
        <begin position="246"/>
        <end position="258"/>
    </location>
</feature>
<protein>
    <recommendedName>
        <fullName evidence="5">Serine-rich adhesin for platelets</fullName>
    </recommendedName>
</protein>
<evidence type="ECO:0000313" key="3">
    <source>
        <dbReference type="EMBL" id="BFF99686.1"/>
    </source>
</evidence>
<evidence type="ECO:0008006" key="5">
    <source>
        <dbReference type="Google" id="ProtNLM"/>
    </source>
</evidence>
<feature type="compositionally biased region" description="Polar residues" evidence="1">
    <location>
        <begin position="376"/>
        <end position="408"/>
    </location>
</feature>
<feature type="chain" id="PRO_5043583277" description="Serine-rich adhesin for platelets" evidence="2">
    <location>
        <begin position="28"/>
        <end position="905"/>
    </location>
</feature>
<evidence type="ECO:0000313" key="4">
    <source>
        <dbReference type="Proteomes" id="UP001500889"/>
    </source>
</evidence>
<keyword evidence="4" id="KW-1185">Reference proteome</keyword>
<feature type="compositionally biased region" description="Acidic residues" evidence="1">
    <location>
        <begin position="145"/>
        <end position="154"/>
    </location>
</feature>
<dbReference type="Proteomes" id="UP001500889">
    <property type="component" value="Chromosome J"/>
</dbReference>
<feature type="compositionally biased region" description="Low complexity" evidence="1">
    <location>
        <begin position="358"/>
        <end position="370"/>
    </location>
</feature>
<sequence>MVRSCSCSLALALALVATLVVATSASASDYPGVIELVGYSNRRARAYFQEEDAKPQAKPNPPSAKTRADIETVKRNIRKYDRLLELDTKNLPEQQKDMLARIVERVARLKESLDIEEQQFSQQQEATSSRTTSSSTSTTQQQTEAETEQLELAEEQSTLPPTGSTETETDPTLLLDETTLLELQHTMNEQAVLQAAVTQQTTLMKDLPTTTDFSQEAGTGTSDHNEEEETGETTSSSLTTQPELSQETEEQSQEEQEQEQAAASTTSDEALTDATDPDDQFVAARSNNNIAAITAADADPSGGTSTTAAAAATATNAGSQQRTLTTMGKLKHRQATKRPFGHKVTAAALKRGAQRPTSNSAAAANAAAASKPPSPGTTQKQKLSTTSAGYQQKQQTKPALQKVTPSIGSSSSSLPSSSSALPAATTNSAHPGLPIEQLYTRTPQANIPPLAAAAAASSSAAAAGAGAGVLAASTYSSQQDGLVYDGHVNASALIDSLSTNAREEYYQQKLGSAGNNKDNKKTATAKPTKYHYYPHNQHIYLLPECAIQQVCNAVYVRLNYTQPLCACPSRYRDPCSASLNEDDQHTTKLVGDNKKKAITLAKTCEATTEMRECRSPKDWSLLALQNTRTGKSHYLVICRCPDHFKMEGPMAHDQPTYASVPGIRVFGMMCVKPGYSVRKPSSQPPKRYQLQKPFYRPSVGGSSSLGGQKDSYGRPIYGGSSSSSSNLGGSPISSNYQPQDQQSFQNGGPSSSYQYLNRPESTHSSHSSSSANFRPDQFTINNFPGSNYGRNNERRGDMAPIEAIGSGTGAGTEEQPGSSTPASEEARTTLQAQEVQQEQEQEQESEPAAAAAAAAAASPVTTLPEPALEGSTRIRRSLAETLELDPEPEFPWDRVVEFQQSIVWD</sequence>
<gene>
    <name evidence="3" type="ORF">DMAD_07522</name>
</gene>
<organism evidence="3 4">
    <name type="scientific">Drosophila madeirensis</name>
    <name type="common">Fruit fly</name>
    <dbReference type="NCBI Taxonomy" id="30013"/>
    <lineage>
        <taxon>Eukaryota</taxon>
        <taxon>Metazoa</taxon>
        <taxon>Ecdysozoa</taxon>
        <taxon>Arthropoda</taxon>
        <taxon>Hexapoda</taxon>
        <taxon>Insecta</taxon>
        <taxon>Pterygota</taxon>
        <taxon>Neoptera</taxon>
        <taxon>Endopterygota</taxon>
        <taxon>Diptera</taxon>
        <taxon>Brachycera</taxon>
        <taxon>Muscomorpha</taxon>
        <taxon>Ephydroidea</taxon>
        <taxon>Drosophilidae</taxon>
        <taxon>Drosophila</taxon>
        <taxon>Sophophora</taxon>
    </lineage>
</organism>
<evidence type="ECO:0000256" key="2">
    <source>
        <dbReference type="SAM" id="SignalP"/>
    </source>
</evidence>
<feature type="signal peptide" evidence="2">
    <location>
        <begin position="1"/>
        <end position="27"/>
    </location>
</feature>
<feature type="region of interest" description="Disordered" evidence="1">
    <location>
        <begin position="350"/>
        <end position="429"/>
    </location>
</feature>
<feature type="compositionally biased region" description="Low complexity" evidence="1">
    <location>
        <begin position="846"/>
        <end position="860"/>
    </location>
</feature>
<feature type="region of interest" description="Disordered" evidence="1">
    <location>
        <begin position="676"/>
        <end position="871"/>
    </location>
</feature>
<feature type="region of interest" description="Disordered" evidence="1">
    <location>
        <begin position="295"/>
        <end position="324"/>
    </location>
</feature>
<feature type="compositionally biased region" description="Polar residues" evidence="1">
    <location>
        <begin position="778"/>
        <end position="790"/>
    </location>
</feature>
<name>A0AAU9FUB6_DROMD</name>
<feature type="compositionally biased region" description="Polar residues" evidence="1">
    <location>
        <begin position="736"/>
        <end position="755"/>
    </location>
</feature>